<dbReference type="PROSITE" id="PS50056">
    <property type="entry name" value="TYR_PHOSPHATASE_2"/>
    <property type="match status" value="1"/>
</dbReference>
<reference evidence="3 4" key="1">
    <citation type="submission" date="2024-03" db="EMBL/GenBank/DDBJ databases">
        <title>Natural products discovery in diverse microorganisms through a two-stage MS feature dereplication strategy.</title>
        <authorList>
            <person name="Zhang R."/>
        </authorList>
    </citation>
    <scope>NUCLEOTIDE SEQUENCE [LARGE SCALE GENOMIC DNA]</scope>
    <source>
        <strain evidence="3 4">18930</strain>
    </source>
</reference>
<dbReference type="Gene3D" id="3.90.190.10">
    <property type="entry name" value="Protein tyrosine phosphatase superfamily"/>
    <property type="match status" value="1"/>
</dbReference>
<dbReference type="Pfam" id="PF13350">
    <property type="entry name" value="Y_phosphatase3"/>
    <property type="match status" value="1"/>
</dbReference>
<dbReference type="PANTHER" id="PTHR31126">
    <property type="entry name" value="TYROSINE-PROTEIN PHOSPHATASE"/>
    <property type="match status" value="1"/>
</dbReference>
<evidence type="ECO:0000313" key="4">
    <source>
        <dbReference type="Proteomes" id="UP001432000"/>
    </source>
</evidence>
<dbReference type="GO" id="GO:0004725">
    <property type="term" value="F:protein tyrosine phosphatase activity"/>
    <property type="evidence" value="ECO:0007669"/>
    <property type="project" value="UniProtKB-EC"/>
</dbReference>
<proteinExistence type="inferred from homology"/>
<dbReference type="InterPro" id="IPR026893">
    <property type="entry name" value="Tyr/Ser_Pase_IphP-type"/>
</dbReference>
<comment type="similarity">
    <text evidence="1">Belongs to the protein-tyrosine phosphatase family.</text>
</comment>
<dbReference type="RefSeq" id="WP_338890964.1">
    <property type="nucleotide sequence ID" value="NZ_CP147846.1"/>
</dbReference>
<dbReference type="EMBL" id="CP147846">
    <property type="protein sequence ID" value="WXG69901.1"/>
    <property type="molecule type" value="Genomic_DNA"/>
</dbReference>
<evidence type="ECO:0000259" key="2">
    <source>
        <dbReference type="PROSITE" id="PS50056"/>
    </source>
</evidence>
<gene>
    <name evidence="3" type="ORF">WDS16_04965</name>
</gene>
<name>A0ABZ2PL78_9NOCA</name>
<dbReference type="SUPFAM" id="SSF52799">
    <property type="entry name" value="(Phosphotyrosine protein) phosphatases II"/>
    <property type="match status" value="1"/>
</dbReference>
<dbReference type="InterPro" id="IPR029021">
    <property type="entry name" value="Prot-tyrosine_phosphatase-like"/>
</dbReference>
<organism evidence="3 4">
    <name type="scientific">Rhodococcus sovatensis</name>
    <dbReference type="NCBI Taxonomy" id="1805840"/>
    <lineage>
        <taxon>Bacteria</taxon>
        <taxon>Bacillati</taxon>
        <taxon>Actinomycetota</taxon>
        <taxon>Actinomycetes</taxon>
        <taxon>Mycobacteriales</taxon>
        <taxon>Nocardiaceae</taxon>
        <taxon>Rhodococcus</taxon>
    </lineage>
</organism>
<dbReference type="PANTHER" id="PTHR31126:SF1">
    <property type="entry name" value="TYROSINE SPECIFIC PROTEIN PHOSPHATASES DOMAIN-CONTAINING PROTEIN"/>
    <property type="match status" value="1"/>
</dbReference>
<dbReference type="EC" id="3.1.3.48" evidence="3"/>
<evidence type="ECO:0000256" key="1">
    <source>
        <dbReference type="ARBA" id="ARBA00009580"/>
    </source>
</evidence>
<keyword evidence="4" id="KW-1185">Reference proteome</keyword>
<feature type="domain" description="Tyrosine specific protein phosphatases" evidence="2">
    <location>
        <begin position="126"/>
        <end position="182"/>
    </location>
</feature>
<dbReference type="Proteomes" id="UP001432000">
    <property type="component" value="Chromosome"/>
</dbReference>
<evidence type="ECO:0000313" key="3">
    <source>
        <dbReference type="EMBL" id="WXG69901.1"/>
    </source>
</evidence>
<dbReference type="InterPro" id="IPR000387">
    <property type="entry name" value="Tyr_Pase_dom"/>
</dbReference>
<protein>
    <submittedName>
        <fullName evidence="3">Tyrosine-protein phosphatase</fullName>
        <ecNumber evidence="3">3.1.3.48</ecNumber>
    </submittedName>
</protein>
<accession>A0ABZ2PL78</accession>
<keyword evidence="3" id="KW-0378">Hydrolase</keyword>
<sequence length="262" mass="28323">MTNAAATEQFRLSGAWNFRDVGGARTTDRRAVRTGVLFRSSELSQLDEHGRAEMTRLGVKAVFDLRSDAEIARGGTDRLPGDVLLRNTPYRNHTGTTAPHEGGVARGEDDQLGYMMRTYSSYSSLEGAFDAIREVVTTLAAGEGPILVHCAAGKDRAGWTIATVLRAVGVSDVDIVADFLRSNSGIEPLRRHMQAVWSALGDDKPIEPSNAMLGVSEQYYRRGLEAVDQVHGSFEAYLHAIGISESDLADLKGALLTDGPDD</sequence>